<dbReference type="Proteomes" id="UP000199514">
    <property type="component" value="Unassembled WGS sequence"/>
</dbReference>
<evidence type="ECO:0000313" key="1">
    <source>
        <dbReference type="EMBL" id="SFD00884.1"/>
    </source>
</evidence>
<name>A0A1I1NT96_9BACT</name>
<organism evidence="1 2">
    <name type="scientific">Flexibacter flexilis DSM 6793</name>
    <dbReference type="NCBI Taxonomy" id="927664"/>
    <lineage>
        <taxon>Bacteria</taxon>
        <taxon>Pseudomonadati</taxon>
        <taxon>Bacteroidota</taxon>
        <taxon>Cytophagia</taxon>
        <taxon>Cytophagales</taxon>
        <taxon>Flexibacteraceae</taxon>
        <taxon>Flexibacter</taxon>
    </lineage>
</organism>
<dbReference type="RefSeq" id="WP_091516885.1">
    <property type="nucleotide sequence ID" value="NZ_FOLE01000019.1"/>
</dbReference>
<evidence type="ECO:0000313" key="2">
    <source>
        <dbReference type="Proteomes" id="UP000199514"/>
    </source>
</evidence>
<dbReference type="AlphaFoldDB" id="A0A1I1NT96"/>
<dbReference type="EMBL" id="FOLE01000019">
    <property type="protein sequence ID" value="SFD00884.1"/>
    <property type="molecule type" value="Genomic_DNA"/>
</dbReference>
<proteinExistence type="predicted"/>
<sequence length="135" mass="15614">MIENVLTLIQENRFADAFALADTLVSNSPRYEEFKQEFIAGKASYDYHERLIIFFRNYKITNSLNNEIDTNIAAKKIVCEHCEAENIEILGKCSHLFCQEMCCSHCGEVHKGKFLHKEGWCINGINIYNKSNEKN</sequence>
<dbReference type="STRING" id="927664.SAMN05421780_11919"/>
<accession>A0A1I1NT96</accession>
<reference evidence="1 2" key="1">
    <citation type="submission" date="2016-10" db="EMBL/GenBank/DDBJ databases">
        <authorList>
            <person name="de Groot N.N."/>
        </authorList>
    </citation>
    <scope>NUCLEOTIDE SEQUENCE [LARGE SCALE GENOMIC DNA]</scope>
    <source>
        <strain evidence="1 2">DSM 6793</strain>
    </source>
</reference>
<gene>
    <name evidence="1" type="ORF">SAMN05421780_11919</name>
</gene>
<keyword evidence="2" id="KW-1185">Reference proteome</keyword>
<protein>
    <submittedName>
        <fullName evidence="1">Uncharacterized protein</fullName>
    </submittedName>
</protein>